<feature type="domain" description="Fatty acid desaturase" evidence="2">
    <location>
        <begin position="14"/>
        <end position="200"/>
    </location>
</feature>
<accession>A0A1G7D2P9</accession>
<keyword evidence="4" id="KW-1185">Reference proteome</keyword>
<keyword evidence="1" id="KW-0812">Transmembrane</keyword>
<evidence type="ECO:0000259" key="2">
    <source>
        <dbReference type="Pfam" id="PF00487"/>
    </source>
</evidence>
<sequence>MSAIAVTATGSWAWWLLLIPGWASVLHGQRNLRLMIFHQCAHRNMWGKPRWDRVVGRLVAGLLLIQSFERYQAEHVADHHARHHMTVRDPTVQAILLTLELRPGMTRRRMWATVLGKVASPLFHARFFVARLRSYFHSASVLDRILTPAFHIGVIAVGVLTETWLVVVLGWWLPLVLFFQISNTFRLCVKHTFPDPSIVDRKGRAYFGGLTNAIFLGEAAPSADLPVPRRALRWLRWGLRMAFVHFPSRYLVLTGDTVCHDFHHRYPMARNWADYIFARQRDLEAGQHGWPDYVEVWGLKSAIDFVFDSLRAADPVEYDAQRIAQVSQREMFAAFDD</sequence>
<evidence type="ECO:0000256" key="1">
    <source>
        <dbReference type="SAM" id="Phobius"/>
    </source>
</evidence>
<proteinExistence type="predicted"/>
<protein>
    <submittedName>
        <fullName evidence="3">Fatty acid desaturase</fullName>
    </submittedName>
</protein>
<evidence type="ECO:0000313" key="3">
    <source>
        <dbReference type="EMBL" id="SDE45763.1"/>
    </source>
</evidence>
<gene>
    <name evidence="3" type="ORF">SAMN05216270_12281</name>
</gene>
<dbReference type="EMBL" id="FNAD01000022">
    <property type="protein sequence ID" value="SDE45763.1"/>
    <property type="molecule type" value="Genomic_DNA"/>
</dbReference>
<dbReference type="AlphaFoldDB" id="A0A1G7D2P9"/>
<dbReference type="Proteomes" id="UP000198949">
    <property type="component" value="Unassembled WGS sequence"/>
</dbReference>
<name>A0A1G7D2P9_9ACTN</name>
<evidence type="ECO:0000313" key="4">
    <source>
        <dbReference type="Proteomes" id="UP000198949"/>
    </source>
</evidence>
<organism evidence="3 4">
    <name type="scientific">Glycomyces harbinensis</name>
    <dbReference type="NCBI Taxonomy" id="58114"/>
    <lineage>
        <taxon>Bacteria</taxon>
        <taxon>Bacillati</taxon>
        <taxon>Actinomycetota</taxon>
        <taxon>Actinomycetes</taxon>
        <taxon>Glycomycetales</taxon>
        <taxon>Glycomycetaceae</taxon>
        <taxon>Glycomyces</taxon>
    </lineage>
</organism>
<feature type="transmembrane region" description="Helical" evidence="1">
    <location>
        <begin position="149"/>
        <end position="173"/>
    </location>
</feature>
<dbReference type="InterPro" id="IPR005804">
    <property type="entry name" value="FA_desaturase_dom"/>
</dbReference>
<keyword evidence="1" id="KW-1133">Transmembrane helix</keyword>
<dbReference type="GO" id="GO:0006629">
    <property type="term" value="P:lipid metabolic process"/>
    <property type="evidence" value="ECO:0007669"/>
    <property type="project" value="InterPro"/>
</dbReference>
<dbReference type="Pfam" id="PF00487">
    <property type="entry name" value="FA_desaturase"/>
    <property type="match status" value="1"/>
</dbReference>
<dbReference type="STRING" id="58114.SAMN05216270_12281"/>
<feature type="transmembrane region" description="Helical" evidence="1">
    <location>
        <begin position="12"/>
        <end position="28"/>
    </location>
</feature>
<reference evidence="4" key="1">
    <citation type="submission" date="2016-10" db="EMBL/GenBank/DDBJ databases">
        <authorList>
            <person name="Varghese N."/>
            <person name="Submissions S."/>
        </authorList>
    </citation>
    <scope>NUCLEOTIDE SEQUENCE [LARGE SCALE GENOMIC DNA]</scope>
    <source>
        <strain evidence="4">CGMCC 4.3516</strain>
    </source>
</reference>
<keyword evidence="1" id="KW-0472">Membrane</keyword>